<gene>
    <name evidence="7" type="ORF">U27_01522</name>
</gene>
<dbReference type="Pfam" id="PF10040">
    <property type="entry name" value="CRISPR_Cas6"/>
    <property type="match status" value="1"/>
</dbReference>
<keyword evidence="2" id="KW-0255">Endonuclease</keyword>
<dbReference type="GO" id="GO:0004519">
    <property type="term" value="F:endonuclease activity"/>
    <property type="evidence" value="ECO:0007669"/>
    <property type="project" value="UniProtKB-KW"/>
</dbReference>
<dbReference type="STRING" id="1499967.U27_01522"/>
<dbReference type="HOGENOM" id="CLU_063836_0_0_0"/>
<dbReference type="AlphaFoldDB" id="A0A081CAL6"/>
<dbReference type="Proteomes" id="UP000030661">
    <property type="component" value="Unassembled WGS sequence"/>
</dbReference>
<dbReference type="Pfam" id="PF19308">
    <property type="entry name" value="CRISPR_Cas6_N"/>
    <property type="match status" value="1"/>
</dbReference>
<keyword evidence="4" id="KW-0051">Antiviral defense</keyword>
<dbReference type="InterPro" id="IPR010156">
    <property type="entry name" value="CRISPR-assoc_prot_Cas6"/>
</dbReference>
<evidence type="ECO:0000313" key="8">
    <source>
        <dbReference type="Proteomes" id="UP000030661"/>
    </source>
</evidence>
<dbReference type="GO" id="GO:0016788">
    <property type="term" value="F:hydrolase activity, acting on ester bonds"/>
    <property type="evidence" value="ECO:0007669"/>
    <property type="project" value="InterPro"/>
</dbReference>
<dbReference type="CDD" id="cd21141">
    <property type="entry name" value="Cas6_III-like"/>
    <property type="match status" value="1"/>
</dbReference>
<dbReference type="InterPro" id="IPR045648">
    <property type="entry name" value="CRISPR-assoc_Cas6-like_N"/>
</dbReference>
<evidence type="ECO:0000259" key="6">
    <source>
        <dbReference type="Pfam" id="PF19308"/>
    </source>
</evidence>
<evidence type="ECO:0000256" key="2">
    <source>
        <dbReference type="ARBA" id="ARBA00022759"/>
    </source>
</evidence>
<evidence type="ECO:0000259" key="5">
    <source>
        <dbReference type="Pfam" id="PF10040"/>
    </source>
</evidence>
<accession>A0A081CAL6</accession>
<keyword evidence="3" id="KW-0378">Hydrolase</keyword>
<proteinExistence type="predicted"/>
<evidence type="ECO:0000256" key="4">
    <source>
        <dbReference type="ARBA" id="ARBA00023118"/>
    </source>
</evidence>
<dbReference type="eggNOG" id="COG5551">
    <property type="taxonomic scope" value="Bacteria"/>
</dbReference>
<evidence type="ECO:0000256" key="1">
    <source>
        <dbReference type="ARBA" id="ARBA00022722"/>
    </source>
</evidence>
<dbReference type="NCBIfam" id="TIGR01877">
    <property type="entry name" value="cas_cas6"/>
    <property type="match status" value="1"/>
</dbReference>
<dbReference type="EMBL" id="DF820481">
    <property type="protein sequence ID" value="GAK61621.1"/>
    <property type="molecule type" value="Genomic_DNA"/>
</dbReference>
<reference evidence="7" key="1">
    <citation type="journal article" date="2015" name="PeerJ">
        <title>First genomic representation of candidate bacterial phylum KSB3 points to enhanced environmental sensing as a trigger of wastewater bulking.</title>
        <authorList>
            <person name="Sekiguchi Y."/>
            <person name="Ohashi A."/>
            <person name="Parks D.H."/>
            <person name="Yamauchi T."/>
            <person name="Tyson G.W."/>
            <person name="Hugenholtz P."/>
        </authorList>
    </citation>
    <scope>NUCLEOTIDE SEQUENCE [LARGE SCALE GENOMIC DNA]</scope>
</reference>
<evidence type="ECO:0000313" key="7">
    <source>
        <dbReference type="EMBL" id="GAK61621.1"/>
    </source>
</evidence>
<dbReference type="GO" id="GO:0051607">
    <property type="term" value="P:defense response to virus"/>
    <property type="evidence" value="ECO:0007669"/>
    <property type="project" value="UniProtKB-KW"/>
</dbReference>
<dbReference type="InterPro" id="IPR019267">
    <property type="entry name" value="CRISPR-assoc_Cas6_C"/>
</dbReference>
<dbReference type="InterPro" id="IPR045747">
    <property type="entry name" value="CRISPR-assoc_prot_Cas6_N_sf"/>
</dbReference>
<name>A0A081CAL6_VECG1</name>
<dbReference type="Gene3D" id="3.30.70.1890">
    <property type="match status" value="1"/>
</dbReference>
<feature type="domain" description="CRISPR-associated protein Cas6-like N-terminal" evidence="6">
    <location>
        <begin position="6"/>
        <end position="145"/>
    </location>
</feature>
<evidence type="ECO:0000256" key="3">
    <source>
        <dbReference type="ARBA" id="ARBA00022801"/>
    </source>
</evidence>
<feature type="domain" description="CRISPR-associated protein Cas6 C-terminal" evidence="5">
    <location>
        <begin position="160"/>
        <end position="277"/>
    </location>
</feature>
<keyword evidence="8" id="KW-1185">Reference proteome</keyword>
<sequence>MLMTGYPTQEIPAGYVQGPALQGMFLHLLESVDPAVMQRLHADNRYRPYTLSPLGVEDLPVSGPSRERNFQGFRLSRQEMLQPGQPCSVRITLLEDDLFPTFSRYFLAQAEPTFRLGNVEFQVTNVLVAGDNGNPWSRYISYPELIAHAARQQRQCRIGLRFLSPTSFRNGDVDLPLPWPRLVFQSYLKRFCEFYPVDFLPDFAEQVECYTGIGRLDWIRTETIKTKNVLLVGFTGDVWFHIDPKAPPDLVWQMNLLADFALFCGTGRKTTIGLGQTMRM</sequence>
<keyword evidence="1" id="KW-0540">Nuclease</keyword>
<organism evidence="7">
    <name type="scientific">Vecturithrix granuli</name>
    <dbReference type="NCBI Taxonomy" id="1499967"/>
    <lineage>
        <taxon>Bacteria</taxon>
        <taxon>Candidatus Moduliflexota</taxon>
        <taxon>Candidatus Vecturitrichia</taxon>
        <taxon>Candidatus Vecturitrichales</taxon>
        <taxon>Candidatus Vecturitrichaceae</taxon>
        <taxon>Candidatus Vecturithrix</taxon>
    </lineage>
</organism>
<protein>
    <submittedName>
        <fullName evidence="7">CRISPR-associated protein</fullName>
    </submittedName>
</protein>
<dbReference type="Gene3D" id="3.30.70.1900">
    <property type="match status" value="1"/>
</dbReference>